<evidence type="ECO:0000313" key="6">
    <source>
        <dbReference type="Proteomes" id="UP000549695"/>
    </source>
</evidence>
<dbReference type="RefSeq" id="WP_179762128.1">
    <property type="nucleotide sequence ID" value="NZ_BAAAJZ010000006.1"/>
</dbReference>
<accession>A0A852WEU5</accession>
<evidence type="ECO:0000313" key="5">
    <source>
        <dbReference type="EMBL" id="NYG04196.1"/>
    </source>
</evidence>
<feature type="compositionally biased region" description="Low complexity" evidence="3">
    <location>
        <begin position="1"/>
        <end position="19"/>
    </location>
</feature>
<dbReference type="InterPro" id="IPR036856">
    <property type="entry name" value="Ald_Oxase/Xan_DH_a/b_sf"/>
</dbReference>
<name>A0A852WEU5_PSEA5</name>
<dbReference type="Pfam" id="PF02738">
    <property type="entry name" value="MoCoBD_1"/>
    <property type="match status" value="1"/>
</dbReference>
<feature type="region of interest" description="Disordered" evidence="3">
    <location>
        <begin position="1"/>
        <end position="23"/>
    </location>
</feature>
<dbReference type="Pfam" id="PF01315">
    <property type="entry name" value="Ald_Xan_dh_C"/>
    <property type="match status" value="1"/>
</dbReference>
<dbReference type="GO" id="GO:0005506">
    <property type="term" value="F:iron ion binding"/>
    <property type="evidence" value="ECO:0007669"/>
    <property type="project" value="InterPro"/>
</dbReference>
<dbReference type="Pfam" id="PF20256">
    <property type="entry name" value="MoCoBD_2"/>
    <property type="match status" value="2"/>
</dbReference>
<dbReference type="InterPro" id="IPR037165">
    <property type="entry name" value="AldOxase/xan_DH_Mopterin-bd_sf"/>
</dbReference>
<dbReference type="AlphaFoldDB" id="A0A852WEU5"/>
<dbReference type="InterPro" id="IPR046867">
    <property type="entry name" value="AldOxase/xan_DH_MoCoBD2"/>
</dbReference>
<organism evidence="5 6">
    <name type="scientific">Pseudonocardia alni</name>
    <name type="common">Amycolata alni</name>
    <dbReference type="NCBI Taxonomy" id="33907"/>
    <lineage>
        <taxon>Bacteria</taxon>
        <taxon>Bacillati</taxon>
        <taxon>Actinomycetota</taxon>
        <taxon>Actinomycetes</taxon>
        <taxon>Pseudonocardiales</taxon>
        <taxon>Pseudonocardiaceae</taxon>
        <taxon>Pseudonocardia</taxon>
    </lineage>
</organism>
<dbReference type="InterPro" id="IPR008274">
    <property type="entry name" value="AldOxase/xan_DH_MoCoBD1"/>
</dbReference>
<sequence>MTSTVTPGTTTDGAAGTSHTRIEGPAKVTGNAVYAYEQDAVDPLHLRGVGATVARGRVRAVDTTAAAAVPGVVAVLTPDTAPRIDGSATPEQTVLQSGEVHHRGQYVAAVLAETAEAAREAADLVVVTYDAEPATTAFDPASPEAYTPEVVVAFPPDATTGDPDAAFAAAPVQVDATYRTPIEYHHPMEPHSTVARWDGDHLTLFEASQAVWSARRELAQMFGIGDDDVTVVSPHVGGGFGTKGTLHGGSVLAVVAARAVPGRSVKLALTRREMTDLTGYRPATVQRVRLGAGTDGRLHSLAHDVVESGARMAEFGEPTAVISRHLYASPHRRTSHRVVPLDLSTPTYMRAPGEAPGSFGAESALDELAVALGIDPVELRIRNEPDVDPDTGRPFSSRNLVACLRRGAERFGWADRDPRPRTRLVDGWWHGTGVAAAFFPTFAMPGSAAAIRYSDGGAGAPGRYRVDIAAADIGQGARTVLTQIAAEALGVPPAQVDLNLGDTGLPHATMAGGSAGTASWATAIVEAADRFRDKWGTDPEDAAEADGVAGHNPAMAEYAMGAHGAHFVEVAVHADTGEIRVPRMLGVFAAGRILNPLTARSQFLGGMVWGLSMALHEEGVVDPARGHVVNHDLAGYHVAANADVGDIDAEWVDEDDPHVNPVGAKGIGEIGIVGVAAAVANAAHHATGVRVRSLPITLEHFLGA</sequence>
<dbReference type="SMART" id="SM01008">
    <property type="entry name" value="Ald_Xan_dh_C"/>
    <property type="match status" value="1"/>
</dbReference>
<comment type="caution">
    <text evidence="5">The sequence shown here is derived from an EMBL/GenBank/DDBJ whole genome shotgun (WGS) entry which is preliminary data.</text>
</comment>
<gene>
    <name evidence="5" type="ORF">HDA37_004481</name>
</gene>
<dbReference type="InterPro" id="IPR000674">
    <property type="entry name" value="Ald_Oxase/Xan_DH_a/b"/>
</dbReference>
<dbReference type="EC" id="1.17.1.4" evidence="5"/>
<dbReference type="Proteomes" id="UP000549695">
    <property type="component" value="Unassembled WGS sequence"/>
</dbReference>
<keyword evidence="2 5" id="KW-0560">Oxidoreductase</keyword>
<reference evidence="5 6" key="1">
    <citation type="submission" date="2020-07" db="EMBL/GenBank/DDBJ databases">
        <title>Sequencing the genomes of 1000 actinobacteria strains.</title>
        <authorList>
            <person name="Klenk H.-P."/>
        </authorList>
    </citation>
    <scope>NUCLEOTIDE SEQUENCE [LARGE SCALE GENOMIC DNA]</scope>
    <source>
        <strain evidence="5 6">DSM 44749</strain>
    </source>
</reference>
<dbReference type="GeneID" id="98054155"/>
<evidence type="ECO:0000256" key="1">
    <source>
        <dbReference type="ARBA" id="ARBA00022505"/>
    </source>
</evidence>
<feature type="domain" description="Aldehyde oxidase/xanthine dehydrogenase a/b hammerhead" evidence="4">
    <location>
        <begin position="29"/>
        <end position="133"/>
    </location>
</feature>
<dbReference type="Gene3D" id="3.90.1170.50">
    <property type="entry name" value="Aldehyde oxidase/xanthine dehydrogenase, a/b hammerhead"/>
    <property type="match status" value="1"/>
</dbReference>
<keyword evidence="6" id="KW-1185">Reference proteome</keyword>
<dbReference type="PANTHER" id="PTHR11908">
    <property type="entry name" value="XANTHINE DEHYDROGENASE"/>
    <property type="match status" value="1"/>
</dbReference>
<evidence type="ECO:0000256" key="2">
    <source>
        <dbReference type="ARBA" id="ARBA00023002"/>
    </source>
</evidence>
<dbReference type="SUPFAM" id="SSF56003">
    <property type="entry name" value="Molybdenum cofactor-binding domain"/>
    <property type="match status" value="1"/>
</dbReference>
<evidence type="ECO:0000256" key="3">
    <source>
        <dbReference type="SAM" id="MobiDB-lite"/>
    </source>
</evidence>
<proteinExistence type="predicted"/>
<dbReference type="PANTHER" id="PTHR11908:SF132">
    <property type="entry name" value="ALDEHYDE OXIDASE 1-RELATED"/>
    <property type="match status" value="1"/>
</dbReference>
<evidence type="ECO:0000259" key="4">
    <source>
        <dbReference type="SMART" id="SM01008"/>
    </source>
</evidence>
<dbReference type="EMBL" id="JACCCZ010000001">
    <property type="protein sequence ID" value="NYG04196.1"/>
    <property type="molecule type" value="Genomic_DNA"/>
</dbReference>
<dbReference type="GO" id="GO:0004854">
    <property type="term" value="F:xanthine dehydrogenase activity"/>
    <property type="evidence" value="ECO:0007669"/>
    <property type="project" value="UniProtKB-EC"/>
</dbReference>
<dbReference type="InterPro" id="IPR016208">
    <property type="entry name" value="Ald_Oxase/xanthine_DH-like"/>
</dbReference>
<keyword evidence="1" id="KW-0500">Molybdenum</keyword>
<protein>
    <submittedName>
        <fullName evidence="5">Xanthine dehydrogenase YagR molybdenum-binding subunit</fullName>
        <ecNumber evidence="5">1.17.1.4</ecNumber>
    </submittedName>
</protein>
<dbReference type="SUPFAM" id="SSF54665">
    <property type="entry name" value="CO dehydrogenase molybdoprotein N-domain-like"/>
    <property type="match status" value="1"/>
</dbReference>
<dbReference type="Gene3D" id="3.30.365.10">
    <property type="entry name" value="Aldehyde oxidase/xanthine dehydrogenase, molybdopterin binding domain"/>
    <property type="match status" value="4"/>
</dbReference>